<dbReference type="AlphaFoldDB" id="A0A7L7KPS7"/>
<keyword evidence="4 8" id="KW-0812">Transmembrane</keyword>
<feature type="binding site" evidence="7">
    <location>
        <position position="187"/>
    </location>
    <ligand>
        <name>Zn(2+)</name>
        <dbReference type="ChEBI" id="CHEBI:29105"/>
    </ligand>
</feature>
<dbReference type="PANTHER" id="PTHR20855:SF3">
    <property type="entry name" value="LD03007P"/>
    <property type="match status" value="1"/>
</dbReference>
<keyword evidence="5 8" id="KW-1133">Transmembrane helix</keyword>
<feature type="transmembrane region" description="Helical" evidence="8">
    <location>
        <begin position="184"/>
        <end position="204"/>
    </location>
</feature>
<keyword evidence="7" id="KW-0862">Zinc</keyword>
<gene>
    <name evidence="9" type="ORF">G4Z02_03150</name>
</gene>
<evidence type="ECO:0000313" key="10">
    <source>
        <dbReference type="Proteomes" id="UP000514720"/>
    </source>
</evidence>
<evidence type="ECO:0000256" key="1">
    <source>
        <dbReference type="ARBA" id="ARBA00004651"/>
    </source>
</evidence>
<evidence type="ECO:0000256" key="3">
    <source>
        <dbReference type="ARBA" id="ARBA00022475"/>
    </source>
</evidence>
<sequence length="205" mass="23148">MKKTSLGELIANAVSHGVGVLFAITYLILLLVKSNSITEALVSTAFGVSMIVLYLSSTLFHSFPENMKRVYRVFQRFDHSSIFLLITGTYTPFIVLCADTLTGHILLGSLWLITITGIVFKSIWIDKFHYVHLALYVLMGWSVVLVWSDIQPNLGNSLWFLLIGGISYTLGVGFYVSRFKYAHFVWHIFVLLGSFMHFLAVWGIL</sequence>
<dbReference type="Pfam" id="PF03006">
    <property type="entry name" value="HlyIII"/>
    <property type="match status" value="1"/>
</dbReference>
<evidence type="ECO:0000313" key="9">
    <source>
        <dbReference type="EMBL" id="QMS84790.1"/>
    </source>
</evidence>
<evidence type="ECO:0000256" key="5">
    <source>
        <dbReference type="ARBA" id="ARBA00022989"/>
    </source>
</evidence>
<organism evidence="9 10">
    <name type="scientific">Candidatus Xianfuyuplasma coldseepsis</name>
    <dbReference type="NCBI Taxonomy" id="2782163"/>
    <lineage>
        <taxon>Bacteria</taxon>
        <taxon>Bacillati</taxon>
        <taxon>Mycoplasmatota</taxon>
        <taxon>Mollicutes</taxon>
        <taxon>Candidatus Izemoplasmatales</taxon>
        <taxon>Candidatus Izemoplasmataceae</taxon>
        <taxon>Candidatus Xianfuyuplasma</taxon>
    </lineage>
</organism>
<feature type="transmembrane region" description="Helical" evidence="8">
    <location>
        <begin position="104"/>
        <end position="123"/>
    </location>
</feature>
<feature type="binding site" evidence="7">
    <location>
        <position position="61"/>
    </location>
    <ligand>
        <name>Zn(2+)</name>
        <dbReference type="ChEBI" id="CHEBI:29105"/>
    </ligand>
</feature>
<keyword evidence="6 8" id="KW-0472">Membrane</keyword>
<dbReference type="Proteomes" id="UP000514720">
    <property type="component" value="Chromosome"/>
</dbReference>
<evidence type="ECO:0000256" key="8">
    <source>
        <dbReference type="SAM" id="Phobius"/>
    </source>
</evidence>
<dbReference type="PANTHER" id="PTHR20855">
    <property type="entry name" value="ADIPOR/PROGESTIN RECEPTOR-RELATED"/>
    <property type="match status" value="1"/>
</dbReference>
<keyword evidence="7" id="KW-0479">Metal-binding</keyword>
<dbReference type="NCBIfam" id="TIGR01065">
    <property type="entry name" value="hlyIII"/>
    <property type="match status" value="1"/>
</dbReference>
<feature type="transmembrane region" description="Helical" evidence="8">
    <location>
        <begin position="41"/>
        <end position="60"/>
    </location>
</feature>
<evidence type="ECO:0000256" key="4">
    <source>
        <dbReference type="ARBA" id="ARBA00022692"/>
    </source>
</evidence>
<protein>
    <submittedName>
        <fullName evidence="9">Hemolysin III family protein</fullName>
    </submittedName>
</protein>
<evidence type="ECO:0000256" key="7">
    <source>
        <dbReference type="PIRSR" id="PIRSR604254-1"/>
    </source>
</evidence>
<evidence type="ECO:0000256" key="2">
    <source>
        <dbReference type="ARBA" id="ARBA00008488"/>
    </source>
</evidence>
<comment type="similarity">
    <text evidence="2">Belongs to the UPF0073 (Hly-III) family.</text>
</comment>
<keyword evidence="10" id="KW-1185">Reference proteome</keyword>
<dbReference type="EMBL" id="CP048914">
    <property type="protein sequence ID" value="QMS84790.1"/>
    <property type="molecule type" value="Genomic_DNA"/>
</dbReference>
<comment type="subcellular location">
    <subcellularLocation>
        <location evidence="1">Cell membrane</location>
        <topology evidence="1">Multi-pass membrane protein</topology>
    </subcellularLocation>
</comment>
<dbReference type="GO" id="GO:0140911">
    <property type="term" value="F:pore-forming activity"/>
    <property type="evidence" value="ECO:0007669"/>
    <property type="project" value="InterPro"/>
</dbReference>
<reference evidence="9 10" key="1">
    <citation type="submission" date="2020-02" db="EMBL/GenBank/DDBJ databases">
        <authorList>
            <person name="Zheng R.K."/>
            <person name="Sun C.M."/>
        </authorList>
    </citation>
    <scope>NUCLEOTIDE SEQUENCE [LARGE SCALE GENOMIC DNA]</scope>
    <source>
        <strain evidence="10">zrk13</strain>
    </source>
</reference>
<dbReference type="InterPro" id="IPR005744">
    <property type="entry name" value="Hy-lIII"/>
</dbReference>
<keyword evidence="3" id="KW-1003">Cell membrane</keyword>
<accession>A0A7L7KPS7</accession>
<dbReference type="RefSeq" id="WP_258878410.1">
    <property type="nucleotide sequence ID" value="NZ_CP048914.1"/>
</dbReference>
<name>A0A7L7KPS7_9MOLU</name>
<feature type="transmembrane region" description="Helical" evidence="8">
    <location>
        <begin position="159"/>
        <end position="177"/>
    </location>
</feature>
<dbReference type="KEGG" id="xcl:G4Z02_03150"/>
<feature type="binding site" evidence="7">
    <location>
        <position position="183"/>
    </location>
    <ligand>
        <name>Zn(2+)</name>
        <dbReference type="ChEBI" id="CHEBI:29105"/>
    </ligand>
</feature>
<dbReference type="GO" id="GO:0046872">
    <property type="term" value="F:metal ion binding"/>
    <property type="evidence" value="ECO:0007669"/>
    <property type="project" value="UniProtKB-KW"/>
</dbReference>
<feature type="transmembrane region" description="Helical" evidence="8">
    <location>
        <begin position="9"/>
        <end position="29"/>
    </location>
</feature>
<dbReference type="InterPro" id="IPR004254">
    <property type="entry name" value="AdipoR/HlyIII-related"/>
</dbReference>
<dbReference type="GO" id="GO:0005886">
    <property type="term" value="C:plasma membrane"/>
    <property type="evidence" value="ECO:0007669"/>
    <property type="project" value="UniProtKB-SubCell"/>
</dbReference>
<evidence type="ECO:0000256" key="6">
    <source>
        <dbReference type="ARBA" id="ARBA00023136"/>
    </source>
</evidence>
<feature type="transmembrane region" description="Helical" evidence="8">
    <location>
        <begin position="81"/>
        <end position="98"/>
    </location>
</feature>
<feature type="transmembrane region" description="Helical" evidence="8">
    <location>
        <begin position="130"/>
        <end position="147"/>
    </location>
</feature>
<proteinExistence type="inferred from homology"/>